<dbReference type="CDD" id="cd19101">
    <property type="entry name" value="AKR_unchar"/>
    <property type="match status" value="1"/>
</dbReference>
<proteinExistence type="predicted"/>
<evidence type="ECO:0000259" key="1">
    <source>
        <dbReference type="Pfam" id="PF00248"/>
    </source>
</evidence>
<feature type="domain" description="NADP-dependent oxidoreductase" evidence="1">
    <location>
        <begin position="18"/>
        <end position="311"/>
    </location>
</feature>
<dbReference type="InterPro" id="IPR006175">
    <property type="entry name" value="YjgF/YER057c/UK114"/>
</dbReference>
<keyword evidence="3" id="KW-1185">Reference proteome</keyword>
<name>A0A0M7B4U4_9HYPH</name>
<organism evidence="2 3">
    <name type="scientific">Roseibium album</name>
    <dbReference type="NCBI Taxonomy" id="311410"/>
    <lineage>
        <taxon>Bacteria</taxon>
        <taxon>Pseudomonadati</taxon>
        <taxon>Pseudomonadota</taxon>
        <taxon>Alphaproteobacteria</taxon>
        <taxon>Hyphomicrobiales</taxon>
        <taxon>Stappiaceae</taxon>
        <taxon>Roseibium</taxon>
    </lineage>
</organism>
<dbReference type="InterPro" id="IPR020471">
    <property type="entry name" value="AKR"/>
</dbReference>
<dbReference type="PANTHER" id="PTHR43147">
    <property type="entry name" value="PROTEIN TAS"/>
    <property type="match status" value="1"/>
</dbReference>
<dbReference type="Proteomes" id="UP000049983">
    <property type="component" value="Unassembled WGS sequence"/>
</dbReference>
<dbReference type="GeneID" id="97669683"/>
<dbReference type="EMBL" id="CXWC01000009">
    <property type="protein sequence ID" value="CTQ69898.1"/>
    <property type="molecule type" value="Genomic_DNA"/>
</dbReference>
<dbReference type="STRING" id="311410.LA5095_06266"/>
<dbReference type="SUPFAM" id="SSF55298">
    <property type="entry name" value="YjgF-like"/>
    <property type="match status" value="1"/>
</dbReference>
<dbReference type="Pfam" id="PF01042">
    <property type="entry name" value="Ribonuc_L-PSP"/>
    <property type="match status" value="1"/>
</dbReference>
<accession>A0A0M7B4U4</accession>
<evidence type="ECO:0000313" key="2">
    <source>
        <dbReference type="EMBL" id="CTQ69898.1"/>
    </source>
</evidence>
<gene>
    <name evidence="2" type="primary">yhdN_3</name>
    <name evidence="2" type="ORF">LA5096_02293</name>
</gene>
<dbReference type="InterPro" id="IPR023210">
    <property type="entry name" value="NADP_OxRdtase_dom"/>
</dbReference>
<protein>
    <submittedName>
        <fullName evidence="2">General stress protein 69</fullName>
        <ecNumber evidence="2">1.1.1.-</ecNumber>
    </submittedName>
</protein>
<reference evidence="3" key="1">
    <citation type="submission" date="2015-07" db="EMBL/GenBank/DDBJ databases">
        <authorList>
            <person name="Rodrigo-Torres Lidia"/>
            <person name="Arahal R.David."/>
        </authorList>
    </citation>
    <scope>NUCLEOTIDE SEQUENCE [LARGE SCALE GENOMIC DNA]</scope>
    <source>
        <strain evidence="3">CECT 5096</strain>
    </source>
</reference>
<dbReference type="GO" id="GO:0016491">
    <property type="term" value="F:oxidoreductase activity"/>
    <property type="evidence" value="ECO:0007669"/>
    <property type="project" value="UniProtKB-KW"/>
</dbReference>
<dbReference type="Gene3D" id="3.20.20.100">
    <property type="entry name" value="NADP-dependent oxidoreductase domain"/>
    <property type="match status" value="1"/>
</dbReference>
<dbReference type="Gene3D" id="3.30.1330.40">
    <property type="entry name" value="RutC-like"/>
    <property type="match status" value="1"/>
</dbReference>
<dbReference type="OrthoDB" id="9783572at2"/>
<dbReference type="CDD" id="cd06154">
    <property type="entry name" value="YjgF_YER057c_UK114_like_6"/>
    <property type="match status" value="1"/>
</dbReference>
<dbReference type="AlphaFoldDB" id="A0A0M7B4U4"/>
<evidence type="ECO:0000313" key="3">
    <source>
        <dbReference type="Proteomes" id="UP000049983"/>
    </source>
</evidence>
<dbReference type="InterPro" id="IPR036812">
    <property type="entry name" value="NAD(P)_OxRdtase_dom_sf"/>
</dbReference>
<dbReference type="InterPro" id="IPR035959">
    <property type="entry name" value="RutC-like_sf"/>
</dbReference>
<dbReference type="EC" id="1.1.1.-" evidence="2"/>
<dbReference type="RefSeq" id="WP_055391894.1">
    <property type="nucleotide sequence ID" value="NZ_CXWA01000020.1"/>
</dbReference>
<dbReference type="Pfam" id="PF00248">
    <property type="entry name" value="Aldo_ket_red"/>
    <property type="match status" value="1"/>
</dbReference>
<dbReference type="PANTHER" id="PTHR43147:SF2">
    <property type="entry name" value="NADP-DEPENDENT OXIDOREDUCTASE DOMAIN-CONTAINING PROTEIN"/>
    <property type="match status" value="1"/>
</dbReference>
<keyword evidence="2" id="KW-0560">Oxidoreductase</keyword>
<dbReference type="SUPFAM" id="SSF51430">
    <property type="entry name" value="NAD(P)-linked oxidoreductase"/>
    <property type="match status" value="1"/>
</dbReference>
<sequence>MTAAPPRYPLTDGLEISRIVTGLWQVADIEKTGNLLNPESAADSLQAYVDAGFSTFDMADHYGSAEIISGQLLARYRDGVSPQACTKWCPEPGPMTAEIVRAGVQERLDRLGTDCIDLLQFHWWSFEHPAWLDALHEMALLKEEGLIKALGVTNFDAAHLRLALSDGIPLVTNQVSFSMIDRRALGPLSEVCAASGVRLLAYGTLCGGFLSDRWLGKPEPDDIPDWSKMKYKRFIDAAGGWSGFQSILTAANEVAQKHRVSIANIATRWTLEQQAVAGVIVGARIGESDHISDNANLFSFTLDKDDQDRLARAFCETDAVPGDCGDEYRRPPFLTASGDLSHHLAEMPLAHSAADATHRPDAKQVLTGSDWEEIAGYCRAHRIGNRILVSGTTAVAGLARAVAPGDAAAQTTYILDKILAALTALGASANDVVRTRIYIVDENDVLEISRAHGRVFADIKPANTLVVVAGLIGDHKVEIEAEALLKGPLGHASDQHGAA</sequence>
<dbReference type="PRINTS" id="PR00069">
    <property type="entry name" value="ALDKETRDTASE"/>
</dbReference>